<keyword evidence="3" id="KW-1185">Reference proteome</keyword>
<dbReference type="AlphaFoldDB" id="A0AAD6WLH8"/>
<feature type="non-terminal residue" evidence="2">
    <location>
        <position position="1"/>
    </location>
</feature>
<reference evidence="2" key="1">
    <citation type="submission" date="2023-03" db="EMBL/GenBank/DDBJ databases">
        <title>Massive genome expansion in bonnet fungi (Mycena s.s.) driven by repeated elements and novel gene families across ecological guilds.</title>
        <authorList>
            <consortium name="Lawrence Berkeley National Laboratory"/>
            <person name="Harder C.B."/>
            <person name="Miyauchi S."/>
            <person name="Viragh M."/>
            <person name="Kuo A."/>
            <person name="Thoen E."/>
            <person name="Andreopoulos B."/>
            <person name="Lu D."/>
            <person name="Skrede I."/>
            <person name="Drula E."/>
            <person name="Henrissat B."/>
            <person name="Morin E."/>
            <person name="Kohler A."/>
            <person name="Barry K."/>
            <person name="LaButti K."/>
            <person name="Morin E."/>
            <person name="Salamov A."/>
            <person name="Lipzen A."/>
            <person name="Mereny Z."/>
            <person name="Hegedus B."/>
            <person name="Baldrian P."/>
            <person name="Stursova M."/>
            <person name="Weitz H."/>
            <person name="Taylor A."/>
            <person name="Grigoriev I.V."/>
            <person name="Nagy L.G."/>
            <person name="Martin F."/>
            <person name="Kauserud H."/>
        </authorList>
    </citation>
    <scope>NUCLEOTIDE SEQUENCE</scope>
    <source>
        <strain evidence="2">CBHHK200</strain>
    </source>
</reference>
<dbReference type="SUPFAM" id="SSF56112">
    <property type="entry name" value="Protein kinase-like (PK-like)"/>
    <property type="match status" value="1"/>
</dbReference>
<evidence type="ECO:0000259" key="1">
    <source>
        <dbReference type="PROSITE" id="PS50011"/>
    </source>
</evidence>
<dbReference type="InterPro" id="IPR011009">
    <property type="entry name" value="Kinase-like_dom_sf"/>
</dbReference>
<proteinExistence type="predicted"/>
<protein>
    <recommendedName>
        <fullName evidence="1">Protein kinase domain-containing protein</fullName>
    </recommendedName>
</protein>
<dbReference type="Proteomes" id="UP001218188">
    <property type="component" value="Unassembled WGS sequence"/>
</dbReference>
<feature type="domain" description="Protein kinase" evidence="1">
    <location>
        <begin position="1"/>
        <end position="108"/>
    </location>
</feature>
<dbReference type="PROSITE" id="PS50011">
    <property type="entry name" value="PROTEIN_KINASE_DOM"/>
    <property type="match status" value="1"/>
</dbReference>
<gene>
    <name evidence="2" type="ORF">C8F04DRAFT_875131</name>
</gene>
<sequence length="108" mass="12456">DKRNHLIPVLDFLDTPFFVIVVMPAWGFDWNSPPCGNTKTRHEMAIKLTQCLEFFHEKGIAHGDIHPHNILLSHADRRDFAEQAPEKEFRIACEVEYAFIDLGSACMF</sequence>
<dbReference type="GO" id="GO:0005524">
    <property type="term" value="F:ATP binding"/>
    <property type="evidence" value="ECO:0007669"/>
    <property type="project" value="InterPro"/>
</dbReference>
<feature type="non-terminal residue" evidence="2">
    <location>
        <position position="108"/>
    </location>
</feature>
<dbReference type="InterPro" id="IPR000719">
    <property type="entry name" value="Prot_kinase_dom"/>
</dbReference>
<dbReference type="Gene3D" id="1.10.510.10">
    <property type="entry name" value="Transferase(Phosphotransferase) domain 1"/>
    <property type="match status" value="1"/>
</dbReference>
<dbReference type="EMBL" id="JARJCM010000452">
    <property type="protein sequence ID" value="KAJ7016927.1"/>
    <property type="molecule type" value="Genomic_DNA"/>
</dbReference>
<evidence type="ECO:0000313" key="3">
    <source>
        <dbReference type="Proteomes" id="UP001218188"/>
    </source>
</evidence>
<evidence type="ECO:0000313" key="2">
    <source>
        <dbReference type="EMBL" id="KAJ7016927.1"/>
    </source>
</evidence>
<name>A0AAD6WLH8_9AGAR</name>
<comment type="caution">
    <text evidence="2">The sequence shown here is derived from an EMBL/GenBank/DDBJ whole genome shotgun (WGS) entry which is preliminary data.</text>
</comment>
<dbReference type="GO" id="GO:0004672">
    <property type="term" value="F:protein kinase activity"/>
    <property type="evidence" value="ECO:0007669"/>
    <property type="project" value="InterPro"/>
</dbReference>
<accession>A0AAD6WLH8</accession>
<organism evidence="2 3">
    <name type="scientific">Mycena alexandri</name>
    <dbReference type="NCBI Taxonomy" id="1745969"/>
    <lineage>
        <taxon>Eukaryota</taxon>
        <taxon>Fungi</taxon>
        <taxon>Dikarya</taxon>
        <taxon>Basidiomycota</taxon>
        <taxon>Agaricomycotina</taxon>
        <taxon>Agaricomycetes</taxon>
        <taxon>Agaricomycetidae</taxon>
        <taxon>Agaricales</taxon>
        <taxon>Marasmiineae</taxon>
        <taxon>Mycenaceae</taxon>
        <taxon>Mycena</taxon>
    </lineage>
</organism>